<gene>
    <name evidence="13" type="primary">pyrF</name>
    <name evidence="13" type="ORF">E6W36_05570</name>
</gene>
<dbReference type="GO" id="GO:0006207">
    <property type="term" value="P:'de novo' pyrimidine nucleobase biosynthetic process"/>
    <property type="evidence" value="ECO:0007669"/>
    <property type="project" value="InterPro"/>
</dbReference>
<reference evidence="14" key="1">
    <citation type="submission" date="2019-04" db="EMBL/GenBank/DDBJ databases">
        <title>Complete genome sequence of Sphingomonas sp. W1-2-3.</title>
        <authorList>
            <person name="Im W.T."/>
        </authorList>
    </citation>
    <scope>NUCLEOTIDE SEQUENCE [LARGE SCALE GENOMIC DNA]</scope>
    <source>
        <strain evidence="14">W1-2-3</strain>
    </source>
</reference>
<feature type="binding site" evidence="10">
    <location>
        <position position="225"/>
    </location>
    <ligand>
        <name>substrate</name>
    </ligand>
</feature>
<comment type="similarity">
    <text evidence="11">Belongs to the OMP decarboxylase family.</text>
</comment>
<feature type="active site" description="For OMPdecase activity" evidence="9">
    <location>
        <position position="108"/>
    </location>
</feature>
<accession>A0A4D7C8Y4</accession>
<keyword evidence="5 11" id="KW-0210">Decarboxylase</keyword>
<dbReference type="InterPro" id="IPR001754">
    <property type="entry name" value="OMPdeCOase_dom"/>
</dbReference>
<feature type="binding site" evidence="10">
    <location>
        <position position="254"/>
    </location>
    <ligand>
        <name>substrate</name>
    </ligand>
</feature>
<dbReference type="AlphaFoldDB" id="A0A4D7C8Y4"/>
<dbReference type="Pfam" id="PF00215">
    <property type="entry name" value="OMPdecase"/>
    <property type="match status" value="1"/>
</dbReference>
<evidence type="ECO:0000256" key="11">
    <source>
        <dbReference type="RuleBase" id="RU000512"/>
    </source>
</evidence>
<evidence type="ECO:0000256" key="1">
    <source>
        <dbReference type="ARBA" id="ARBA00002356"/>
    </source>
</evidence>
<dbReference type="SUPFAM" id="SSF51366">
    <property type="entry name" value="Ribulose-phoshate binding barrel"/>
    <property type="match status" value="1"/>
</dbReference>
<feature type="binding site" evidence="10">
    <location>
        <position position="75"/>
    </location>
    <ligand>
        <name>substrate</name>
    </ligand>
</feature>
<dbReference type="UniPathway" id="UPA00070">
    <property type="reaction ID" value="UER00120"/>
</dbReference>
<comment type="catalytic activity">
    <reaction evidence="8 11">
        <text>orotidine 5'-phosphate + H(+) = UMP + CO2</text>
        <dbReference type="Rhea" id="RHEA:11596"/>
        <dbReference type="ChEBI" id="CHEBI:15378"/>
        <dbReference type="ChEBI" id="CHEBI:16526"/>
        <dbReference type="ChEBI" id="CHEBI:57538"/>
        <dbReference type="ChEBI" id="CHEBI:57865"/>
        <dbReference type="EC" id="4.1.1.23"/>
    </reaction>
</comment>
<dbReference type="Gene3D" id="3.20.20.70">
    <property type="entry name" value="Aldolase class I"/>
    <property type="match status" value="1"/>
</dbReference>
<feature type="binding site" evidence="10">
    <location>
        <position position="255"/>
    </location>
    <ligand>
        <name>substrate</name>
    </ligand>
</feature>
<dbReference type="EMBL" id="CP039704">
    <property type="protein sequence ID" value="QCI79217.1"/>
    <property type="molecule type" value="Genomic_DNA"/>
</dbReference>
<dbReference type="InterPro" id="IPR018089">
    <property type="entry name" value="OMPdecase_AS"/>
</dbReference>
<feature type="binding site" evidence="10">
    <location>
        <position position="234"/>
    </location>
    <ligand>
        <name>substrate</name>
    </ligand>
</feature>
<dbReference type="PANTHER" id="PTHR32119:SF2">
    <property type="entry name" value="OROTIDINE 5'-PHOSPHATE DECARBOXYLASE"/>
    <property type="match status" value="1"/>
</dbReference>
<evidence type="ECO:0000259" key="12">
    <source>
        <dbReference type="SMART" id="SM00934"/>
    </source>
</evidence>
<sequence>MRRSRRCAADVAHLRSRRRSGSAAKPCRSRAKRSRVGRGLRVAATSPIYCALDVPSVDAAIALGQQAAPSLGGIKLGLEFFCANGLSGVRAVNDAAGLPLFLDLKFHDIPNTVAAAVRSVMPARPAILTVHAQGGVAMLQAARTAAHDAAATLGVPPPRIVAVTVLTSLDSGDLAEMGVVAPPHEQALVLAAPPRGHGWCGLLGGGGCRRACRLAGGVPRDSGIRPLESAAGDQKRVMTPRAALAAGSDVLVIGRPITDAANPAEAARMILASL</sequence>
<keyword evidence="7 11" id="KW-0456">Lyase</keyword>
<evidence type="ECO:0000256" key="7">
    <source>
        <dbReference type="ARBA" id="ARBA00023239"/>
    </source>
</evidence>
<dbReference type="NCBIfam" id="TIGR01740">
    <property type="entry name" value="pyrF"/>
    <property type="match status" value="1"/>
</dbReference>
<feature type="domain" description="Orotidine 5'-phosphate decarboxylase" evidence="12">
    <location>
        <begin position="47"/>
        <end position="270"/>
    </location>
</feature>
<dbReference type="GO" id="GO:0005829">
    <property type="term" value="C:cytosol"/>
    <property type="evidence" value="ECO:0007669"/>
    <property type="project" value="TreeGrafter"/>
</dbReference>
<feature type="binding site" evidence="10">
    <location>
        <position position="167"/>
    </location>
    <ligand>
        <name>substrate</name>
    </ligand>
</feature>
<name>A0A4D7C8Y4_9SPHN</name>
<keyword evidence="6 11" id="KW-0665">Pyrimidine biosynthesis</keyword>
<dbReference type="InterPro" id="IPR014732">
    <property type="entry name" value="OMPdecase"/>
</dbReference>
<evidence type="ECO:0000256" key="10">
    <source>
        <dbReference type="PIRSR" id="PIRSR614732-2"/>
    </source>
</evidence>
<evidence type="ECO:0000256" key="2">
    <source>
        <dbReference type="ARBA" id="ARBA00004861"/>
    </source>
</evidence>
<proteinExistence type="inferred from homology"/>
<dbReference type="InterPro" id="IPR013785">
    <property type="entry name" value="Aldolase_TIM"/>
</dbReference>
<dbReference type="SMART" id="SM00934">
    <property type="entry name" value="OMPdecase"/>
    <property type="match status" value="1"/>
</dbReference>
<evidence type="ECO:0000313" key="14">
    <source>
        <dbReference type="Proteomes" id="UP000298714"/>
    </source>
</evidence>
<dbReference type="PANTHER" id="PTHR32119">
    <property type="entry name" value="OROTIDINE 5'-PHOSPHATE DECARBOXYLASE"/>
    <property type="match status" value="1"/>
</dbReference>
<dbReference type="EC" id="4.1.1.23" evidence="3 11"/>
<organism evidence="13 14">
    <name type="scientific">Hankyongella ginsenosidimutans</name>
    <dbReference type="NCBI Taxonomy" id="1763828"/>
    <lineage>
        <taxon>Bacteria</taxon>
        <taxon>Pseudomonadati</taxon>
        <taxon>Pseudomonadota</taxon>
        <taxon>Alphaproteobacteria</taxon>
        <taxon>Sphingomonadales</taxon>
        <taxon>Sphingomonadaceae</taxon>
        <taxon>Hankyongella</taxon>
    </lineage>
</organism>
<comment type="pathway">
    <text evidence="2 11">Pyrimidine metabolism; UMP biosynthesis via de novo pathway; UMP from orotate: step 2/2.</text>
</comment>
<dbReference type="PROSITE" id="PS00156">
    <property type="entry name" value="OMPDECASE"/>
    <property type="match status" value="1"/>
</dbReference>
<evidence type="ECO:0000256" key="5">
    <source>
        <dbReference type="ARBA" id="ARBA00022793"/>
    </source>
</evidence>
<evidence type="ECO:0000256" key="4">
    <source>
        <dbReference type="ARBA" id="ARBA00021923"/>
    </source>
</evidence>
<keyword evidence="14" id="KW-1185">Reference proteome</keyword>
<feature type="active site" description="For OMPdecase activity" evidence="9">
    <location>
        <position position="103"/>
    </location>
</feature>
<dbReference type="KEGG" id="hgn:E6W36_05570"/>
<evidence type="ECO:0000256" key="3">
    <source>
        <dbReference type="ARBA" id="ARBA00012321"/>
    </source>
</evidence>
<dbReference type="CDD" id="cd04725">
    <property type="entry name" value="OMP_decarboxylase_like"/>
    <property type="match status" value="1"/>
</dbReference>
<dbReference type="InterPro" id="IPR011060">
    <property type="entry name" value="RibuloseP-bd_barrel"/>
</dbReference>
<evidence type="ECO:0000256" key="6">
    <source>
        <dbReference type="ARBA" id="ARBA00022975"/>
    </source>
</evidence>
<evidence type="ECO:0000256" key="9">
    <source>
        <dbReference type="PIRSR" id="PIRSR614732-1"/>
    </source>
</evidence>
<evidence type="ECO:0000256" key="8">
    <source>
        <dbReference type="ARBA" id="ARBA00049157"/>
    </source>
</evidence>
<dbReference type="GO" id="GO:0004590">
    <property type="term" value="F:orotidine-5'-phosphate decarboxylase activity"/>
    <property type="evidence" value="ECO:0007669"/>
    <property type="project" value="UniProtKB-EC"/>
</dbReference>
<comment type="function">
    <text evidence="1">Catalyzes the decarboxylation of orotidine 5'-monophosphate (OMP) to uridine 5'-monophosphate (UMP).</text>
</comment>
<protein>
    <recommendedName>
        <fullName evidence="4 11">Orotidine 5'-phosphate decarboxylase</fullName>
        <ecNumber evidence="3 11">4.1.1.23</ecNumber>
    </recommendedName>
</protein>
<dbReference type="Proteomes" id="UP000298714">
    <property type="component" value="Chromosome"/>
</dbReference>
<evidence type="ECO:0000313" key="13">
    <source>
        <dbReference type="EMBL" id="QCI79217.1"/>
    </source>
</evidence>
<feature type="binding site" evidence="10">
    <location>
        <position position="53"/>
    </location>
    <ligand>
        <name>substrate</name>
    </ligand>
</feature>
<dbReference type="GO" id="GO:0044205">
    <property type="term" value="P:'de novo' UMP biosynthetic process"/>
    <property type="evidence" value="ECO:0007669"/>
    <property type="project" value="UniProtKB-UniPathway"/>
</dbReference>
<feature type="active site" description="For OMPdecase activity" evidence="9">
    <location>
        <position position="105"/>
    </location>
</feature>